<feature type="domain" description="HTH merR-type" evidence="5">
    <location>
        <begin position="8"/>
        <end position="77"/>
    </location>
</feature>
<dbReference type="InterPro" id="IPR000551">
    <property type="entry name" value="MerR-type_HTH_dom"/>
</dbReference>
<dbReference type="Pfam" id="PF13411">
    <property type="entry name" value="MerR_1"/>
    <property type="match status" value="1"/>
</dbReference>
<evidence type="ECO:0000256" key="3">
    <source>
        <dbReference type="ARBA" id="ARBA00023125"/>
    </source>
</evidence>
<evidence type="ECO:0000256" key="4">
    <source>
        <dbReference type="ARBA" id="ARBA00023163"/>
    </source>
</evidence>
<dbReference type="Gene3D" id="1.10.1660.10">
    <property type="match status" value="1"/>
</dbReference>
<dbReference type="InterPro" id="IPR047057">
    <property type="entry name" value="MerR_fam"/>
</dbReference>
<dbReference type="RefSeq" id="WP_282763799.1">
    <property type="nucleotide sequence ID" value="NZ_JASCTH010000021.1"/>
</dbReference>
<keyword evidence="1" id="KW-0678">Repressor</keyword>
<keyword evidence="7" id="KW-1185">Reference proteome</keyword>
<organism evidence="6 7">
    <name type="scientific">Actinoplanes sandaracinus</name>
    <dbReference type="NCBI Taxonomy" id="3045177"/>
    <lineage>
        <taxon>Bacteria</taxon>
        <taxon>Bacillati</taxon>
        <taxon>Actinomycetota</taxon>
        <taxon>Actinomycetes</taxon>
        <taxon>Micromonosporales</taxon>
        <taxon>Micromonosporaceae</taxon>
        <taxon>Actinoplanes</taxon>
    </lineage>
</organism>
<dbReference type="SUPFAM" id="SSF46955">
    <property type="entry name" value="Putative DNA-binding domain"/>
    <property type="match status" value="1"/>
</dbReference>
<keyword evidence="4" id="KW-0804">Transcription</keyword>
<dbReference type="SMART" id="SM00422">
    <property type="entry name" value="HTH_MERR"/>
    <property type="match status" value="1"/>
</dbReference>
<evidence type="ECO:0000256" key="2">
    <source>
        <dbReference type="ARBA" id="ARBA00023015"/>
    </source>
</evidence>
<dbReference type="PROSITE" id="PS00552">
    <property type="entry name" value="HTH_MERR_1"/>
    <property type="match status" value="1"/>
</dbReference>
<keyword evidence="2" id="KW-0805">Transcription regulation</keyword>
<dbReference type="PROSITE" id="PS50937">
    <property type="entry name" value="HTH_MERR_2"/>
    <property type="match status" value="1"/>
</dbReference>
<evidence type="ECO:0000256" key="1">
    <source>
        <dbReference type="ARBA" id="ARBA00022491"/>
    </source>
</evidence>
<evidence type="ECO:0000259" key="5">
    <source>
        <dbReference type="PROSITE" id="PS50937"/>
    </source>
</evidence>
<proteinExistence type="predicted"/>
<name>A0ABT6WSL3_9ACTN</name>
<dbReference type="EMBL" id="JASCTH010000021">
    <property type="protein sequence ID" value="MDI6102731.1"/>
    <property type="molecule type" value="Genomic_DNA"/>
</dbReference>
<evidence type="ECO:0000313" key="7">
    <source>
        <dbReference type="Proteomes" id="UP001241758"/>
    </source>
</evidence>
<gene>
    <name evidence="6" type="ORF">QLQ12_29340</name>
</gene>
<keyword evidence="3" id="KW-0238">DNA-binding</keyword>
<dbReference type="InterPro" id="IPR009061">
    <property type="entry name" value="DNA-bd_dom_put_sf"/>
</dbReference>
<dbReference type="PANTHER" id="PTHR30204:SF69">
    <property type="entry name" value="MERR-FAMILY TRANSCRIPTIONAL REGULATOR"/>
    <property type="match status" value="1"/>
</dbReference>
<dbReference type="Proteomes" id="UP001241758">
    <property type="component" value="Unassembled WGS sequence"/>
</dbReference>
<evidence type="ECO:0000313" key="6">
    <source>
        <dbReference type="EMBL" id="MDI6102731.1"/>
    </source>
</evidence>
<accession>A0ABT6WSL3</accession>
<comment type="caution">
    <text evidence="6">The sequence shown here is derived from an EMBL/GenBank/DDBJ whole genome shotgun (WGS) entry which is preliminary data.</text>
</comment>
<reference evidence="6 7" key="1">
    <citation type="submission" date="2023-05" db="EMBL/GenBank/DDBJ databases">
        <title>Actinoplanes sp. NEAU-A12 genome sequencing.</title>
        <authorList>
            <person name="Wang Z.-S."/>
        </authorList>
    </citation>
    <scope>NUCLEOTIDE SEQUENCE [LARGE SCALE GENOMIC DNA]</scope>
    <source>
        <strain evidence="6 7">NEAU-A12</strain>
    </source>
</reference>
<sequence length="146" mass="16020">MISPDRGGLRTGEVAEQAGVNVQTLRYYERRGLLTEPARSNGGHRLYPPDTVALLNVIKAAQRLGFTLDEVAELLDTGRRRHPAPDLRQRAVEKIAEIDQRIADLTTIRGALTEVVDARCDSLTNCTCADCPIPFLTIGRPDGEPT</sequence>
<protein>
    <submittedName>
        <fullName evidence="6">MerR family transcriptional regulator</fullName>
    </submittedName>
</protein>
<dbReference type="PANTHER" id="PTHR30204">
    <property type="entry name" value="REDOX-CYCLING DRUG-SENSING TRANSCRIPTIONAL ACTIVATOR SOXR"/>
    <property type="match status" value="1"/>
</dbReference>
<dbReference type="PRINTS" id="PR00040">
    <property type="entry name" value="HTHMERR"/>
</dbReference>